<feature type="active site" evidence="3">
    <location>
        <position position="268"/>
    </location>
</feature>
<dbReference type="InterPro" id="IPR050300">
    <property type="entry name" value="GDXG_lipolytic_enzyme"/>
</dbReference>
<comment type="caution">
    <text evidence="6">The sequence shown here is derived from an EMBL/GenBank/DDBJ whole genome shotgun (WGS) entry which is preliminary data.</text>
</comment>
<sequence>MNSLTTEAGFKIGPILLETLVKHYFERLKHNLKLQTELQPGTSQLRKEELLYDEAFNIIKAFLNAASYHTVEEVQAFSNTRTPSPPWVHVVRLLVPMSVCDDAAQYVIKALGGEDMARKMVGGCKWWQVRGVPGVDAQWITAKKDWQEAKRRYKMQNKTKPSVEAPPVDPLAEPAHYEEHMDEMRCILYSHGGGYYFGSVDQERYSIQRHARKINGRVFAINYRLAPQYPFPCALQDLVAAYLYLIRPPPDASHRPVNPAHLVVAGDSAGGGLTLALLQVLRDTGLPLPAGGVLISPWCDLTHSFPSIHLNTATDVIPEYGLSFQKPSSLWPPPPDDMSRKVHASLRTWIRHTFKDDPRPSTPPPGPASAVASTTSLAVPEPPISASRRQSVESLDMGATTPLPRDSEIITFTANSGEELRIDRQVHMYTQNSSLTHPLISGALSYLGGLPPLLIIASDKEVLRDEIIYTAHKAANPDRFPVTDDVRAMYPPLDGIEKKFGPTKVHLQVYDDTAHVLPVLFSFTTPGKFCYRAIATFSRHVTGMKQTPLRKGSSISRPERYDDLSQLPPLPPTPAAPTFEGSQGDGSVPNGDTTQAPKYKGVRRAASAISRRRLSIFRSSTVPSIKPVLSDSPEPIPKLPSDASGENGSYFDPSRLSTPPASTMSSSKDSTASDVAGPRFIVPQPETPQPVGERAAGEPAVYSSPDWTQGIMVRERVSTRGVLRPLEAEEDLSAFTVLPQNIGVVSELTARRFQDGTQRWDRKFASATKSVEKHRRRNLERAKKDTLHNMNVLHNFIGREVEAKKGKGKEKSDETANGIKDGLLASSGSWSWAWALDGNENPPPSSIVSRRDTAEALRLARIADQPMLQSEEHSMSGNNLWSVITNFLTVTPDKDKYKDEDDGAVEGEKTILRRKSTLARMLSRRRDKSRIRREGEKETAP</sequence>
<keyword evidence="7" id="KW-1185">Reference proteome</keyword>
<dbReference type="InterPro" id="IPR033140">
    <property type="entry name" value="Lipase_GDXG_put_SER_AS"/>
</dbReference>
<protein>
    <submittedName>
        <fullName evidence="6">Abhydrolase-3 domain-containing protein</fullName>
    </submittedName>
</protein>
<dbReference type="Gene3D" id="3.40.50.1820">
    <property type="entry name" value="alpha/beta hydrolase"/>
    <property type="match status" value="1"/>
</dbReference>
<dbReference type="Pfam" id="PF07859">
    <property type="entry name" value="Abhydrolase_3"/>
    <property type="match status" value="1"/>
</dbReference>
<feature type="domain" description="Alpha/beta hydrolase fold-3" evidence="5">
    <location>
        <begin position="187"/>
        <end position="311"/>
    </location>
</feature>
<feature type="compositionally biased region" description="Basic residues" evidence="4">
    <location>
        <begin position="916"/>
        <end position="931"/>
    </location>
</feature>
<dbReference type="AlphaFoldDB" id="A0AAW0E286"/>
<evidence type="ECO:0000256" key="2">
    <source>
        <dbReference type="ARBA" id="ARBA00022801"/>
    </source>
</evidence>
<feature type="region of interest" description="Disordered" evidence="4">
    <location>
        <begin position="624"/>
        <end position="703"/>
    </location>
</feature>
<name>A0AAW0E286_9AGAR</name>
<feature type="region of interest" description="Disordered" evidence="4">
    <location>
        <begin position="545"/>
        <end position="605"/>
    </location>
</feature>
<proteinExistence type="inferred from homology"/>
<evidence type="ECO:0000313" key="6">
    <source>
        <dbReference type="EMBL" id="KAK7057586.1"/>
    </source>
</evidence>
<evidence type="ECO:0000256" key="3">
    <source>
        <dbReference type="PROSITE-ProRule" id="PRU10038"/>
    </source>
</evidence>
<evidence type="ECO:0000256" key="1">
    <source>
        <dbReference type="ARBA" id="ARBA00010515"/>
    </source>
</evidence>
<gene>
    <name evidence="6" type="ORF">R3P38DRAFT_2841866</name>
</gene>
<dbReference type="InterPro" id="IPR013094">
    <property type="entry name" value="AB_hydrolase_3"/>
</dbReference>
<dbReference type="SUPFAM" id="SSF53474">
    <property type="entry name" value="alpha/beta-Hydrolases"/>
    <property type="match status" value="1"/>
</dbReference>
<dbReference type="EMBL" id="JAWWNJ010000004">
    <property type="protein sequence ID" value="KAK7057586.1"/>
    <property type="molecule type" value="Genomic_DNA"/>
</dbReference>
<dbReference type="Proteomes" id="UP001362999">
    <property type="component" value="Unassembled WGS sequence"/>
</dbReference>
<organism evidence="6 7">
    <name type="scientific">Favolaschia claudopus</name>
    <dbReference type="NCBI Taxonomy" id="2862362"/>
    <lineage>
        <taxon>Eukaryota</taxon>
        <taxon>Fungi</taxon>
        <taxon>Dikarya</taxon>
        <taxon>Basidiomycota</taxon>
        <taxon>Agaricomycotina</taxon>
        <taxon>Agaricomycetes</taxon>
        <taxon>Agaricomycetidae</taxon>
        <taxon>Agaricales</taxon>
        <taxon>Marasmiineae</taxon>
        <taxon>Mycenaceae</taxon>
        <taxon>Favolaschia</taxon>
    </lineage>
</organism>
<keyword evidence="2" id="KW-0378">Hydrolase</keyword>
<feature type="region of interest" description="Disordered" evidence="4">
    <location>
        <begin position="916"/>
        <end position="941"/>
    </location>
</feature>
<evidence type="ECO:0000313" key="7">
    <source>
        <dbReference type="Proteomes" id="UP001362999"/>
    </source>
</evidence>
<feature type="region of interest" description="Disordered" evidence="4">
    <location>
        <begin position="353"/>
        <end position="400"/>
    </location>
</feature>
<reference evidence="6 7" key="1">
    <citation type="journal article" date="2024" name="J Genomics">
        <title>Draft genome sequencing and assembly of Favolaschia claudopus CIRM-BRFM 2984 isolated from oak limbs.</title>
        <authorList>
            <person name="Navarro D."/>
            <person name="Drula E."/>
            <person name="Chaduli D."/>
            <person name="Cazenave R."/>
            <person name="Ahrendt S."/>
            <person name="Wang J."/>
            <person name="Lipzen A."/>
            <person name="Daum C."/>
            <person name="Barry K."/>
            <person name="Grigoriev I.V."/>
            <person name="Favel A."/>
            <person name="Rosso M.N."/>
            <person name="Martin F."/>
        </authorList>
    </citation>
    <scope>NUCLEOTIDE SEQUENCE [LARGE SCALE GENOMIC DNA]</scope>
    <source>
        <strain evidence="6 7">CIRM-BRFM 2984</strain>
    </source>
</reference>
<evidence type="ECO:0000259" key="5">
    <source>
        <dbReference type="Pfam" id="PF07859"/>
    </source>
</evidence>
<evidence type="ECO:0000256" key="4">
    <source>
        <dbReference type="SAM" id="MobiDB-lite"/>
    </source>
</evidence>
<dbReference type="PANTHER" id="PTHR48081:SF5">
    <property type="entry name" value="ALPHA_BETA HYDROLASE FOLD-3 DOMAIN-CONTAINING PROTEIN"/>
    <property type="match status" value="1"/>
</dbReference>
<feature type="compositionally biased region" description="Low complexity" evidence="4">
    <location>
        <begin position="368"/>
        <end position="379"/>
    </location>
</feature>
<dbReference type="PANTHER" id="PTHR48081">
    <property type="entry name" value="AB HYDROLASE SUPERFAMILY PROTEIN C4A8.06C"/>
    <property type="match status" value="1"/>
</dbReference>
<feature type="compositionally biased region" description="Low complexity" evidence="4">
    <location>
        <begin position="661"/>
        <end position="674"/>
    </location>
</feature>
<accession>A0AAW0E286</accession>
<dbReference type="InterPro" id="IPR029058">
    <property type="entry name" value="AB_hydrolase_fold"/>
</dbReference>
<dbReference type="GO" id="GO:0016787">
    <property type="term" value="F:hydrolase activity"/>
    <property type="evidence" value="ECO:0007669"/>
    <property type="project" value="UniProtKB-KW"/>
</dbReference>
<dbReference type="PROSITE" id="PS01174">
    <property type="entry name" value="LIPASE_GDXG_SER"/>
    <property type="match status" value="1"/>
</dbReference>
<comment type="similarity">
    <text evidence="1">Belongs to the 'GDXG' lipolytic enzyme family.</text>
</comment>
<feature type="compositionally biased region" description="Basic and acidic residues" evidence="4">
    <location>
        <begin position="932"/>
        <end position="941"/>
    </location>
</feature>